<dbReference type="PANTHER" id="PTHR36114">
    <property type="entry name" value="16.7 KDA PROTEIN IN WHIE LOCUS"/>
    <property type="match status" value="1"/>
</dbReference>
<proteinExistence type="predicted"/>
<protein>
    <recommendedName>
        <fullName evidence="1">Cupin type-2 domain-containing protein</fullName>
    </recommendedName>
</protein>
<dbReference type="InterPro" id="IPR013096">
    <property type="entry name" value="Cupin_2"/>
</dbReference>
<dbReference type="PANTHER" id="PTHR36114:SF1">
    <property type="entry name" value="16.7 KDA PROTEIN IN WHIE LOCUS"/>
    <property type="match status" value="1"/>
</dbReference>
<reference evidence="2" key="1">
    <citation type="journal article" date="2015" name="Nature">
        <title>Complex archaea that bridge the gap between prokaryotes and eukaryotes.</title>
        <authorList>
            <person name="Spang A."/>
            <person name="Saw J.H."/>
            <person name="Jorgensen S.L."/>
            <person name="Zaremba-Niedzwiedzka K."/>
            <person name="Martijn J."/>
            <person name="Lind A.E."/>
            <person name="van Eijk R."/>
            <person name="Schleper C."/>
            <person name="Guy L."/>
            <person name="Ettema T.J."/>
        </authorList>
    </citation>
    <scope>NUCLEOTIDE SEQUENCE</scope>
</reference>
<dbReference type="InterPro" id="IPR011051">
    <property type="entry name" value="RmlC_Cupin_sf"/>
</dbReference>
<dbReference type="EMBL" id="LAZR01002424">
    <property type="protein sequence ID" value="KKN30229.1"/>
    <property type="molecule type" value="Genomic_DNA"/>
</dbReference>
<dbReference type="CDD" id="cd02226">
    <property type="entry name" value="cupin_YdbB-like"/>
    <property type="match status" value="1"/>
</dbReference>
<evidence type="ECO:0000259" key="1">
    <source>
        <dbReference type="Pfam" id="PF07883"/>
    </source>
</evidence>
<dbReference type="Pfam" id="PF07883">
    <property type="entry name" value="Cupin_2"/>
    <property type="match status" value="1"/>
</dbReference>
<evidence type="ECO:0000313" key="2">
    <source>
        <dbReference type="EMBL" id="KKN30229.1"/>
    </source>
</evidence>
<dbReference type="SUPFAM" id="SSF51182">
    <property type="entry name" value="RmlC-like cupins"/>
    <property type="match status" value="1"/>
</dbReference>
<dbReference type="InterPro" id="IPR014710">
    <property type="entry name" value="RmlC-like_jellyroll"/>
</dbReference>
<dbReference type="InterPro" id="IPR052044">
    <property type="entry name" value="PKS_Associated_Protein"/>
</dbReference>
<dbReference type="Gene3D" id="2.60.120.10">
    <property type="entry name" value="Jelly Rolls"/>
    <property type="match status" value="1"/>
</dbReference>
<dbReference type="AlphaFoldDB" id="A0A0F9PJ50"/>
<name>A0A0F9PJ50_9ZZZZ</name>
<gene>
    <name evidence="2" type="ORF">LCGC14_0836120</name>
</gene>
<comment type="caution">
    <text evidence="2">The sequence shown here is derived from an EMBL/GenBank/DDBJ whole genome shotgun (WGS) entry which is preliminary data.</text>
</comment>
<organism evidence="2">
    <name type="scientific">marine sediment metagenome</name>
    <dbReference type="NCBI Taxonomy" id="412755"/>
    <lineage>
        <taxon>unclassified sequences</taxon>
        <taxon>metagenomes</taxon>
        <taxon>ecological metagenomes</taxon>
    </lineage>
</organism>
<feature type="domain" description="Cupin type-2" evidence="1">
    <location>
        <begin position="47"/>
        <end position="108"/>
    </location>
</feature>
<accession>A0A0F9PJ50</accession>
<sequence length="123" mass="14171">MSDYNKYSIDLEVKFKPLEIIDIPSLVANCTKKWQNLSLCKVNDSVVRLAVIEGEFHWHKHDKEDEFFFVIEGALLIDLEDSTIKLKPYQGFTVPMGILHRTRAHSRTSILLIEKNTIIPTGD</sequence>